<evidence type="ECO:0000313" key="2">
    <source>
        <dbReference type="EMBL" id="MDH5159872.1"/>
    </source>
</evidence>
<dbReference type="EMBL" id="JAROYP010000001">
    <property type="protein sequence ID" value="MDH5159872.1"/>
    <property type="molecule type" value="Genomic_DNA"/>
</dbReference>
<dbReference type="RefSeq" id="WP_280615711.1">
    <property type="nucleotide sequence ID" value="NZ_JAROYP010000001.1"/>
</dbReference>
<evidence type="ECO:0000313" key="3">
    <source>
        <dbReference type="Proteomes" id="UP001159179"/>
    </source>
</evidence>
<dbReference type="Proteomes" id="UP001159179">
    <property type="component" value="Unassembled WGS sequence"/>
</dbReference>
<dbReference type="GO" id="GO:0003677">
    <property type="term" value="F:DNA binding"/>
    <property type="evidence" value="ECO:0007669"/>
    <property type="project" value="InterPro"/>
</dbReference>
<dbReference type="SUPFAM" id="SSF47413">
    <property type="entry name" value="lambda repressor-like DNA-binding domains"/>
    <property type="match status" value="1"/>
</dbReference>
<protein>
    <submittedName>
        <fullName evidence="2">Helix-turn-helix transcriptional regulator</fullName>
    </submittedName>
</protein>
<dbReference type="CDD" id="cd00093">
    <property type="entry name" value="HTH_XRE"/>
    <property type="match status" value="1"/>
</dbReference>
<accession>A0AAW6SRH8</accession>
<evidence type="ECO:0000259" key="1">
    <source>
        <dbReference type="PROSITE" id="PS50943"/>
    </source>
</evidence>
<organism evidence="2 3">
    <name type="scientific">Heyndrickxia oleronia</name>
    <dbReference type="NCBI Taxonomy" id="38875"/>
    <lineage>
        <taxon>Bacteria</taxon>
        <taxon>Bacillati</taxon>
        <taxon>Bacillota</taxon>
        <taxon>Bacilli</taxon>
        <taxon>Bacillales</taxon>
        <taxon>Bacillaceae</taxon>
        <taxon>Heyndrickxia</taxon>
    </lineage>
</organism>
<proteinExistence type="predicted"/>
<dbReference type="Pfam" id="PF01381">
    <property type="entry name" value="HTH_3"/>
    <property type="match status" value="1"/>
</dbReference>
<dbReference type="InterPro" id="IPR001387">
    <property type="entry name" value="Cro/C1-type_HTH"/>
</dbReference>
<dbReference type="AlphaFoldDB" id="A0AAW6SRH8"/>
<reference evidence="2" key="1">
    <citation type="submission" date="2023-03" db="EMBL/GenBank/DDBJ databases">
        <title>Bacterial isolates from washroom surfaces on a university campus.</title>
        <authorList>
            <person name="Holman D.B."/>
            <person name="Gzyl K.E."/>
            <person name="Taheri A.E."/>
        </authorList>
    </citation>
    <scope>NUCLEOTIDE SEQUENCE</scope>
    <source>
        <strain evidence="2">RD03</strain>
    </source>
</reference>
<dbReference type="SMART" id="SM00530">
    <property type="entry name" value="HTH_XRE"/>
    <property type="match status" value="1"/>
</dbReference>
<dbReference type="Gene3D" id="1.10.260.40">
    <property type="entry name" value="lambda repressor-like DNA-binding domains"/>
    <property type="match status" value="1"/>
</dbReference>
<dbReference type="PROSITE" id="PS50943">
    <property type="entry name" value="HTH_CROC1"/>
    <property type="match status" value="1"/>
</dbReference>
<feature type="domain" description="HTH cro/C1-type" evidence="1">
    <location>
        <begin position="10"/>
        <end position="64"/>
    </location>
</feature>
<gene>
    <name evidence="2" type="ORF">P5X88_02925</name>
</gene>
<comment type="caution">
    <text evidence="2">The sequence shown here is derived from an EMBL/GenBank/DDBJ whole genome shotgun (WGS) entry which is preliminary data.</text>
</comment>
<name>A0AAW6SRH8_9BACI</name>
<dbReference type="InterPro" id="IPR010982">
    <property type="entry name" value="Lambda_DNA-bd_dom_sf"/>
</dbReference>
<sequence length="70" mass="7929">MINVTVRCTLRDRRKAQGLSIRQLEAISGITRGNLSQFENNRKLPAIETAAKLAVILNCTLDDLFEIKRM</sequence>